<proteinExistence type="inferred from homology"/>
<dbReference type="InterPro" id="IPR020904">
    <property type="entry name" value="Sc_DH/Rdtase_CS"/>
</dbReference>
<dbReference type="PROSITE" id="PS00061">
    <property type="entry name" value="ADH_SHORT"/>
    <property type="match status" value="1"/>
</dbReference>
<sequence>RGFGDAGTTQLANQLQLGLEIDVVRQLQVRDEAAGLDVLVNNAGEQHPQARLEDISEEQWEKTFRTNIFGMFQLTKAALPLMGKGGAIINTTSITAYKGNPQLIDYSSTKGAITSFTRSLSMNLVNRGIRVNAVCPAVIDTDMFRRAYEADPRKAEFAAAMHPLGRVGRVEEIAAAVLYLCSDNAGFTTGIALPVDGGATAI</sequence>
<dbReference type="EMBL" id="QORE01000453">
    <property type="protein sequence ID" value="RCI74081.1"/>
    <property type="molecule type" value="Genomic_DNA"/>
</dbReference>
<dbReference type="Pfam" id="PF13561">
    <property type="entry name" value="adh_short_C2"/>
    <property type="match status" value="1"/>
</dbReference>
<protein>
    <submittedName>
        <fullName evidence="3">SDR family NAD(P)-dependent oxidoreductase</fullName>
    </submittedName>
</protein>
<dbReference type="AlphaFoldDB" id="A0A367MAA1"/>
<evidence type="ECO:0000313" key="4">
    <source>
        <dbReference type="Proteomes" id="UP000253594"/>
    </source>
</evidence>
<comment type="caution">
    <text evidence="3">The sequence shown here is derived from an EMBL/GenBank/DDBJ whole genome shotgun (WGS) entry which is preliminary data.</text>
</comment>
<dbReference type="PRINTS" id="PR00080">
    <property type="entry name" value="SDRFAMILY"/>
</dbReference>
<evidence type="ECO:0000256" key="1">
    <source>
        <dbReference type="ARBA" id="ARBA00006484"/>
    </source>
</evidence>
<reference evidence="3 4" key="1">
    <citation type="submission" date="2018-07" db="EMBL/GenBank/DDBJ databases">
        <title>Mechanisms of high-level aminoglycoside resistance among Gram-negative pathogens in Brazil.</title>
        <authorList>
            <person name="Ballaben A.S."/>
            <person name="Darini A.L.C."/>
            <person name="Doi Y."/>
        </authorList>
    </citation>
    <scope>NUCLEOTIDE SEQUENCE [LARGE SCALE GENOMIC DNA]</scope>
    <source>
        <strain evidence="3 4">B2-305</strain>
    </source>
</reference>
<feature type="non-terminal residue" evidence="3">
    <location>
        <position position="1"/>
    </location>
</feature>
<dbReference type="Proteomes" id="UP000253594">
    <property type="component" value="Unassembled WGS sequence"/>
</dbReference>
<dbReference type="FunFam" id="3.40.50.720:FF:000084">
    <property type="entry name" value="Short-chain dehydrogenase reductase"/>
    <property type="match status" value="1"/>
</dbReference>
<dbReference type="InterPro" id="IPR002347">
    <property type="entry name" value="SDR_fam"/>
</dbReference>
<evidence type="ECO:0000256" key="2">
    <source>
        <dbReference type="ARBA" id="ARBA00023002"/>
    </source>
</evidence>
<dbReference type="PRINTS" id="PR00081">
    <property type="entry name" value="GDHRDH"/>
</dbReference>
<name>A0A367MAA1_PSEAI</name>
<dbReference type="InterPro" id="IPR036291">
    <property type="entry name" value="NAD(P)-bd_dom_sf"/>
</dbReference>
<evidence type="ECO:0000313" key="3">
    <source>
        <dbReference type="EMBL" id="RCI74081.1"/>
    </source>
</evidence>
<gene>
    <name evidence="3" type="ORF">DT376_14905</name>
</gene>
<dbReference type="InterPro" id="IPR051122">
    <property type="entry name" value="SDR_DHRS6-like"/>
</dbReference>
<accession>A0A367MAA1</accession>
<dbReference type="Gene3D" id="3.40.50.720">
    <property type="entry name" value="NAD(P)-binding Rossmann-like Domain"/>
    <property type="match status" value="1"/>
</dbReference>
<dbReference type="PANTHER" id="PTHR43477">
    <property type="entry name" value="DIHYDROANTICAPSIN 7-DEHYDROGENASE"/>
    <property type="match status" value="1"/>
</dbReference>
<organism evidence="3 4">
    <name type="scientific">Pseudomonas aeruginosa</name>
    <dbReference type="NCBI Taxonomy" id="287"/>
    <lineage>
        <taxon>Bacteria</taxon>
        <taxon>Pseudomonadati</taxon>
        <taxon>Pseudomonadota</taxon>
        <taxon>Gammaproteobacteria</taxon>
        <taxon>Pseudomonadales</taxon>
        <taxon>Pseudomonadaceae</taxon>
        <taxon>Pseudomonas</taxon>
    </lineage>
</organism>
<comment type="similarity">
    <text evidence="1">Belongs to the short-chain dehydrogenases/reductases (SDR) family.</text>
</comment>
<keyword evidence="2" id="KW-0560">Oxidoreductase</keyword>
<dbReference type="GO" id="GO:0016491">
    <property type="term" value="F:oxidoreductase activity"/>
    <property type="evidence" value="ECO:0007669"/>
    <property type="project" value="UniProtKB-KW"/>
</dbReference>
<dbReference type="PANTHER" id="PTHR43477:SF1">
    <property type="entry name" value="DIHYDROANTICAPSIN 7-DEHYDROGENASE"/>
    <property type="match status" value="1"/>
</dbReference>
<dbReference type="SUPFAM" id="SSF51735">
    <property type="entry name" value="NAD(P)-binding Rossmann-fold domains"/>
    <property type="match status" value="1"/>
</dbReference>